<dbReference type="Pfam" id="PF01026">
    <property type="entry name" value="TatD_DNase"/>
    <property type="match status" value="1"/>
</dbReference>
<comment type="similarity">
    <text evidence="1">Belongs to the metallo-dependent hydrolases superfamily. TatD-type hydrolase family.</text>
</comment>
<gene>
    <name evidence="9" type="primary">LOC115633253</name>
</gene>
<sequence>MRRTANNFKMALKYIDIGANLTDPMFRGQYGGSKKHQPDLEIVLQRAWQQGMQKIIVTSGSLSDVDEALDLVAHDERLYTTVGCHPTRCDEFVADPELYYNELRARIAGNTEKVVAVGECGLDFDRLNFCGKETQMFYFEKQIKFAADFGLPLFLHMRNAYTEFMEILERNRQKLQACGGGVVHSFTGTSSEAKGILEFGGLYIGVNGCSLKTEENVKVVRELPNERILLETDCPWCGIRPSHASHKYVATMFPTVKKKEKWTADTLIDGRCEPCQISQVLEAVAGIKREPIDKLADIYYQNTLNLFFSRKQSSQ</sequence>
<organism evidence="8 9">
    <name type="scientific">Drosophila lebanonensis</name>
    <name type="common">Fruit fly</name>
    <name type="synonym">Scaptodrosophila lebanonensis</name>
    <dbReference type="NCBI Taxonomy" id="7225"/>
    <lineage>
        <taxon>Eukaryota</taxon>
        <taxon>Metazoa</taxon>
        <taxon>Ecdysozoa</taxon>
        <taxon>Arthropoda</taxon>
        <taxon>Hexapoda</taxon>
        <taxon>Insecta</taxon>
        <taxon>Pterygota</taxon>
        <taxon>Neoptera</taxon>
        <taxon>Endopterygota</taxon>
        <taxon>Diptera</taxon>
        <taxon>Brachycera</taxon>
        <taxon>Muscomorpha</taxon>
        <taxon>Ephydroidea</taxon>
        <taxon>Drosophilidae</taxon>
        <taxon>Scaptodrosophila</taxon>
    </lineage>
</organism>
<dbReference type="Proteomes" id="UP000504634">
    <property type="component" value="Unplaced"/>
</dbReference>
<proteinExistence type="inferred from homology"/>
<dbReference type="SUPFAM" id="SSF51556">
    <property type="entry name" value="Metallo-dependent hydrolases"/>
    <property type="match status" value="1"/>
</dbReference>
<dbReference type="PIRSF" id="PIRSF005902">
    <property type="entry name" value="DNase_TatD"/>
    <property type="match status" value="1"/>
</dbReference>
<dbReference type="CDD" id="cd01310">
    <property type="entry name" value="TatD_DNAse"/>
    <property type="match status" value="1"/>
</dbReference>
<feature type="binding site" evidence="7">
    <location>
        <position position="156"/>
    </location>
    <ligand>
        <name>a divalent metal cation</name>
        <dbReference type="ChEBI" id="CHEBI:60240"/>
        <label>2</label>
    </ligand>
</feature>
<evidence type="ECO:0000256" key="6">
    <source>
        <dbReference type="ARBA" id="ARBA00045223"/>
    </source>
</evidence>
<dbReference type="FunFam" id="3.20.20.140:FF:000040">
    <property type="entry name" value="Putative tatD related deoxyribonuclease"/>
    <property type="match status" value="1"/>
</dbReference>
<evidence type="ECO:0000256" key="4">
    <source>
        <dbReference type="ARBA" id="ARBA00022801"/>
    </source>
</evidence>
<evidence type="ECO:0000313" key="8">
    <source>
        <dbReference type="Proteomes" id="UP000504634"/>
    </source>
</evidence>
<dbReference type="InterPro" id="IPR032466">
    <property type="entry name" value="Metal_Hydrolase"/>
</dbReference>
<reference evidence="9" key="1">
    <citation type="submission" date="2025-08" db="UniProtKB">
        <authorList>
            <consortium name="RefSeq"/>
        </authorList>
    </citation>
    <scope>IDENTIFICATION</scope>
    <source>
        <strain evidence="9">11010-0011.00</strain>
        <tissue evidence="9">Whole body</tissue>
    </source>
</reference>
<keyword evidence="2" id="KW-0540">Nuclease</keyword>
<dbReference type="OrthoDB" id="6079689at2759"/>
<dbReference type="GO" id="GO:0005829">
    <property type="term" value="C:cytosol"/>
    <property type="evidence" value="ECO:0007669"/>
    <property type="project" value="TreeGrafter"/>
</dbReference>
<dbReference type="InterPro" id="IPR018228">
    <property type="entry name" value="DNase_TatD-rel_CS"/>
</dbReference>
<dbReference type="PANTHER" id="PTHR10060">
    <property type="entry name" value="TATD FAMILY DEOXYRIBONUCLEASE"/>
    <property type="match status" value="1"/>
</dbReference>
<evidence type="ECO:0000313" key="9">
    <source>
        <dbReference type="RefSeq" id="XP_030386518.1"/>
    </source>
</evidence>
<dbReference type="PROSITE" id="PS01091">
    <property type="entry name" value="TATD_3"/>
    <property type="match status" value="1"/>
</dbReference>
<dbReference type="Gene3D" id="3.20.20.140">
    <property type="entry name" value="Metal-dependent hydrolases"/>
    <property type="match status" value="1"/>
</dbReference>
<dbReference type="RefSeq" id="XP_030386518.1">
    <property type="nucleotide sequence ID" value="XM_030530658.1"/>
</dbReference>
<evidence type="ECO:0000256" key="1">
    <source>
        <dbReference type="ARBA" id="ARBA00009275"/>
    </source>
</evidence>
<evidence type="ECO:0000256" key="3">
    <source>
        <dbReference type="ARBA" id="ARBA00022723"/>
    </source>
</evidence>
<dbReference type="InterPro" id="IPR050891">
    <property type="entry name" value="TatD-type_Hydrolase"/>
</dbReference>
<dbReference type="PANTHER" id="PTHR10060:SF15">
    <property type="entry name" value="DEOXYRIBONUCLEASE TATDN1"/>
    <property type="match status" value="1"/>
</dbReference>
<keyword evidence="4" id="KW-0378">Hydrolase</keyword>
<name>A0A6J2UGI9_DROLE</name>
<dbReference type="GO" id="GO:0008296">
    <property type="term" value="F:3'-5'-DNA exonuclease activity"/>
    <property type="evidence" value="ECO:0007669"/>
    <property type="project" value="TreeGrafter"/>
</dbReference>
<feature type="binding site" evidence="7">
    <location>
        <position position="184"/>
    </location>
    <ligand>
        <name>a divalent metal cation</name>
        <dbReference type="ChEBI" id="CHEBI:60240"/>
        <label>2</label>
    </ligand>
</feature>
<feature type="binding site" evidence="7">
    <location>
        <position position="233"/>
    </location>
    <ligand>
        <name>a divalent metal cation</name>
        <dbReference type="ChEBI" id="CHEBI:60240"/>
        <label>1</label>
    </ligand>
</feature>
<evidence type="ECO:0000256" key="7">
    <source>
        <dbReference type="PIRSR" id="PIRSR005902-1"/>
    </source>
</evidence>
<keyword evidence="3 7" id="KW-0479">Metal-binding</keyword>
<evidence type="ECO:0000256" key="2">
    <source>
        <dbReference type="ARBA" id="ARBA00022722"/>
    </source>
</evidence>
<dbReference type="AlphaFoldDB" id="A0A6J2UGI9"/>
<dbReference type="GO" id="GO:0046872">
    <property type="term" value="F:metal ion binding"/>
    <property type="evidence" value="ECO:0007669"/>
    <property type="project" value="UniProtKB-KW"/>
</dbReference>
<dbReference type="InterPro" id="IPR001130">
    <property type="entry name" value="TatD-like"/>
</dbReference>
<accession>A0A6J2UGI9</accession>
<comment type="function">
    <text evidence="6">Deoxyribonuclease which catalyzes (in vitro) the decatenation of kinetoplast DNA, which are circular DNA catenated to each other, producing linear DNA molecules. Plays an important role in chromosomal segregation and cell cycle progression during eye development probably via its DNA decatenation activity.</text>
</comment>
<keyword evidence="8" id="KW-1185">Reference proteome</keyword>
<feature type="binding site" evidence="7">
    <location>
        <position position="119"/>
    </location>
    <ligand>
        <name>a divalent metal cation</name>
        <dbReference type="ChEBI" id="CHEBI:60240"/>
        <label>1</label>
    </ligand>
</feature>
<dbReference type="GeneID" id="115633253"/>
<evidence type="ECO:0000256" key="5">
    <source>
        <dbReference type="ARBA" id="ARBA00039767"/>
    </source>
</evidence>
<protein>
    <recommendedName>
        <fullName evidence="5">Deoxyribonuclease TATDN1</fullName>
    </recommendedName>
</protein>